<organism evidence="2 3">
    <name type="scientific">Burkholderia aenigmatica</name>
    <dbReference type="NCBI Taxonomy" id="2015348"/>
    <lineage>
        <taxon>Bacteria</taxon>
        <taxon>Pseudomonadati</taxon>
        <taxon>Pseudomonadota</taxon>
        <taxon>Betaproteobacteria</taxon>
        <taxon>Burkholderiales</taxon>
        <taxon>Burkholderiaceae</taxon>
        <taxon>Burkholderia</taxon>
        <taxon>Burkholderia cepacia complex</taxon>
    </lineage>
</organism>
<keyword evidence="1" id="KW-0732">Signal</keyword>
<feature type="chain" id="PRO_5026856513" description="VCBS repeat-containing protein" evidence="1">
    <location>
        <begin position="27"/>
        <end position="225"/>
    </location>
</feature>
<dbReference type="RefSeq" id="WP_175220261.1">
    <property type="nucleotide sequence ID" value="NZ_CABWIL020000003.1"/>
</dbReference>
<dbReference type="AlphaFoldDB" id="A0A6J5IM76"/>
<feature type="signal peptide" evidence="1">
    <location>
        <begin position="1"/>
        <end position="26"/>
    </location>
</feature>
<proteinExistence type="predicted"/>
<gene>
    <name evidence="2" type="ORF">BLA3211_01145</name>
</gene>
<evidence type="ECO:0008006" key="4">
    <source>
        <dbReference type="Google" id="ProtNLM"/>
    </source>
</evidence>
<dbReference type="Proteomes" id="UP000494301">
    <property type="component" value="Unassembled WGS sequence"/>
</dbReference>
<reference evidence="2 3" key="1">
    <citation type="submission" date="2020-04" db="EMBL/GenBank/DDBJ databases">
        <authorList>
            <person name="Depoorter E."/>
        </authorList>
    </citation>
    <scope>NUCLEOTIDE SEQUENCE [LARGE SCALE GENOMIC DNA]</scope>
    <source>
        <strain evidence="2 3">BCC0217</strain>
    </source>
</reference>
<accession>A0A6J5IM76</accession>
<evidence type="ECO:0000313" key="3">
    <source>
        <dbReference type="Proteomes" id="UP000494301"/>
    </source>
</evidence>
<sequence>MNIKAKALLAALLVLLGVSTASTAFAQESEPDSCVVLPPTRMLADDVGVADADLGDGWLALAPDGHRWKLAPARIRLEPVQPDGEVVDVTSDVKNAVALLRCKSLRQGRVDAANLAFPNGGRVIEPGPEPLRFAFHGRRYALRYTASDGVIADGDGKRSVLYDFGGSTPPFRVTLIWAGDLDRDGRLDFLIEFGSEIGSNFCLFRSGNAKENEQVGPASRLDVSG</sequence>
<dbReference type="EMBL" id="CABWIL020000003">
    <property type="protein sequence ID" value="CAB3961404.1"/>
    <property type="molecule type" value="Genomic_DNA"/>
</dbReference>
<evidence type="ECO:0000256" key="1">
    <source>
        <dbReference type="SAM" id="SignalP"/>
    </source>
</evidence>
<evidence type="ECO:0000313" key="2">
    <source>
        <dbReference type="EMBL" id="CAB3961404.1"/>
    </source>
</evidence>
<protein>
    <recommendedName>
        <fullName evidence="4">VCBS repeat-containing protein</fullName>
    </recommendedName>
</protein>
<name>A0A6J5IM76_9BURK</name>